<protein>
    <recommendedName>
        <fullName evidence="4">Methyltransferase</fullName>
        <ecNumber evidence="4">2.1.1.-</ecNumber>
    </recommendedName>
</protein>
<dbReference type="RefSeq" id="WP_179906537.1">
    <property type="nucleotide sequence ID" value="NZ_JACBXS010000024.1"/>
</dbReference>
<evidence type="ECO:0000256" key="2">
    <source>
        <dbReference type="ARBA" id="ARBA00022603"/>
    </source>
</evidence>
<sequence>MLPDAPTTAATIALDARPARRARKGRAQSTRSAEPGQNLHLRTPYITRRIPTYDLLQEEALARIEATAERILAEIGIELRDDPEAMALYRRAGAKVTHLTGATWRIRFEPGMLREILKSAPACFTQHARNPANSVQIGGDAMVFAPAYGSPFVMDLDQGRRYGTISDFENLIKLAQSSPWLHHSGGTICEPTDVPVNKRHLDMVHAHMRYSDRAFLGSVTAPERAADSIEMCRILFGAEFVDRNCVIMGNFNTTSPLVLDGVTTAGIRTYAAAGQGSIHLPFLLGGAVSPLTMAGAVAQCLAESMASCALAQLVRPGAPVVLGAFLSSMSLRSGSPTFGTPEPALGSLVMGQLARRLDLPLRCAGNFSTSKAPDGQAMQQAMMSMMSAVQGGANYILHAAGFVDGLLSMSYEKMIMDMDMCGALHAYLAGIEVSEDTLAFDALAQFGPGEHLFGTDHTLRHYETAYWDSGFNDDRTYETWEESGSVDAARRANQRWKDVLARYQPPPMDPGVDAALKDYVARKKAAAPDAWY</sequence>
<dbReference type="GO" id="GO:0015948">
    <property type="term" value="P:methanogenesis"/>
    <property type="evidence" value="ECO:0007669"/>
    <property type="project" value="UniProtKB-UniRule"/>
</dbReference>
<dbReference type="InterPro" id="IPR010426">
    <property type="entry name" value="MTTB_MeTrfase"/>
</dbReference>
<keyword evidence="2 6" id="KW-0489">Methyltransferase</keyword>
<name>A0A7Z0I0L5_9RHOB</name>
<organism evidence="6 7">
    <name type="scientific">Rhabdonatronobacter sediminivivens</name>
    <dbReference type="NCBI Taxonomy" id="2743469"/>
    <lineage>
        <taxon>Bacteria</taxon>
        <taxon>Pseudomonadati</taxon>
        <taxon>Pseudomonadota</taxon>
        <taxon>Alphaproteobacteria</taxon>
        <taxon>Rhodobacterales</taxon>
        <taxon>Paracoccaceae</taxon>
        <taxon>Rhabdonatronobacter</taxon>
    </lineage>
</organism>
<dbReference type="InterPro" id="IPR038601">
    <property type="entry name" value="MttB-like_sf"/>
</dbReference>
<feature type="region of interest" description="Disordered" evidence="5">
    <location>
        <begin position="15"/>
        <end position="40"/>
    </location>
</feature>
<dbReference type="GO" id="GO:0032259">
    <property type="term" value="P:methylation"/>
    <property type="evidence" value="ECO:0007669"/>
    <property type="project" value="UniProtKB-KW"/>
</dbReference>
<accession>A0A7Z0I0L5</accession>
<gene>
    <name evidence="6" type="ORF">HUK65_12115</name>
</gene>
<dbReference type="Pfam" id="PF06253">
    <property type="entry name" value="MTTB"/>
    <property type="match status" value="1"/>
</dbReference>
<dbReference type="GO" id="GO:0008168">
    <property type="term" value="F:methyltransferase activity"/>
    <property type="evidence" value="ECO:0007669"/>
    <property type="project" value="UniProtKB-KW"/>
</dbReference>
<dbReference type="PIRSF" id="PIRSF037567">
    <property type="entry name" value="MTTB_MeTrfase"/>
    <property type="match status" value="1"/>
</dbReference>
<reference evidence="6 7" key="1">
    <citation type="journal article" date="2000" name="Arch. Microbiol.">
        <title>Rhodobaca bogoriensis gen. nov. and sp. nov., an alkaliphilic purple nonsulfur bacterium from African Rift Valley soda lakes.</title>
        <authorList>
            <person name="Milford A.D."/>
            <person name="Achenbach L.A."/>
            <person name="Jung D.O."/>
            <person name="Madigan M.T."/>
        </authorList>
    </citation>
    <scope>NUCLEOTIDE SEQUENCE [LARGE SCALE GENOMIC DNA]</scope>
    <source>
        <strain evidence="6 7">2376</strain>
    </source>
</reference>
<proteinExistence type="inferred from homology"/>
<dbReference type="Proteomes" id="UP000529417">
    <property type="component" value="Unassembled WGS sequence"/>
</dbReference>
<evidence type="ECO:0000313" key="7">
    <source>
        <dbReference type="Proteomes" id="UP000529417"/>
    </source>
</evidence>
<keyword evidence="7" id="KW-1185">Reference proteome</keyword>
<evidence type="ECO:0000313" key="6">
    <source>
        <dbReference type="EMBL" id="NYS25738.1"/>
    </source>
</evidence>
<evidence type="ECO:0000256" key="3">
    <source>
        <dbReference type="ARBA" id="ARBA00022679"/>
    </source>
</evidence>
<dbReference type="Gene3D" id="3.20.20.480">
    <property type="entry name" value="Trimethylamine methyltransferase-like"/>
    <property type="match status" value="1"/>
</dbReference>
<dbReference type="EC" id="2.1.1.-" evidence="4"/>
<evidence type="ECO:0000256" key="1">
    <source>
        <dbReference type="ARBA" id="ARBA00007137"/>
    </source>
</evidence>
<comment type="similarity">
    <text evidence="1 4">Belongs to the trimethylamine methyltransferase family.</text>
</comment>
<evidence type="ECO:0000256" key="5">
    <source>
        <dbReference type="SAM" id="MobiDB-lite"/>
    </source>
</evidence>
<keyword evidence="3 4" id="KW-0808">Transferase</keyword>
<dbReference type="EMBL" id="JACBXS010000024">
    <property type="protein sequence ID" value="NYS25738.1"/>
    <property type="molecule type" value="Genomic_DNA"/>
</dbReference>
<comment type="caution">
    <text evidence="6">The sequence shown here is derived from an EMBL/GenBank/DDBJ whole genome shotgun (WGS) entry which is preliminary data.</text>
</comment>
<dbReference type="AlphaFoldDB" id="A0A7Z0I0L5"/>
<evidence type="ECO:0000256" key="4">
    <source>
        <dbReference type="PIRNR" id="PIRNR037567"/>
    </source>
</evidence>